<evidence type="ECO:0000313" key="3">
    <source>
        <dbReference type="EMBL" id="PKI52904.1"/>
    </source>
</evidence>
<name>A0A2I0J9I8_PUNGR</name>
<feature type="region of interest" description="Disordered" evidence="1">
    <location>
        <begin position="117"/>
        <end position="139"/>
    </location>
</feature>
<evidence type="ECO:0000256" key="1">
    <source>
        <dbReference type="SAM" id="MobiDB-lite"/>
    </source>
</evidence>
<dbReference type="Proteomes" id="UP000233551">
    <property type="component" value="Unassembled WGS sequence"/>
</dbReference>
<keyword evidence="4" id="KW-1185">Reference proteome</keyword>
<organism evidence="3 4">
    <name type="scientific">Punica granatum</name>
    <name type="common">Pomegranate</name>
    <dbReference type="NCBI Taxonomy" id="22663"/>
    <lineage>
        <taxon>Eukaryota</taxon>
        <taxon>Viridiplantae</taxon>
        <taxon>Streptophyta</taxon>
        <taxon>Embryophyta</taxon>
        <taxon>Tracheophyta</taxon>
        <taxon>Spermatophyta</taxon>
        <taxon>Magnoliopsida</taxon>
        <taxon>eudicotyledons</taxon>
        <taxon>Gunneridae</taxon>
        <taxon>Pentapetalae</taxon>
        <taxon>rosids</taxon>
        <taxon>malvids</taxon>
        <taxon>Myrtales</taxon>
        <taxon>Lythraceae</taxon>
        <taxon>Punica</taxon>
    </lineage>
</organism>
<dbReference type="EMBL" id="PGOL01001890">
    <property type="protein sequence ID" value="PKI52904.1"/>
    <property type="molecule type" value="Genomic_DNA"/>
</dbReference>
<dbReference type="AlphaFoldDB" id="A0A2I0J9I8"/>
<evidence type="ECO:0000256" key="2">
    <source>
        <dbReference type="SAM" id="SignalP"/>
    </source>
</evidence>
<proteinExistence type="predicted"/>
<protein>
    <submittedName>
        <fullName evidence="3">Uncharacterized protein</fullName>
    </submittedName>
</protein>
<gene>
    <name evidence="3" type="ORF">CRG98_026735</name>
</gene>
<evidence type="ECO:0000313" key="4">
    <source>
        <dbReference type="Proteomes" id="UP000233551"/>
    </source>
</evidence>
<feature type="chain" id="PRO_5014161188" evidence="2">
    <location>
        <begin position="31"/>
        <end position="153"/>
    </location>
</feature>
<keyword evidence="2" id="KW-0732">Signal</keyword>
<accession>A0A2I0J9I8</accession>
<reference evidence="3 4" key="1">
    <citation type="submission" date="2017-11" db="EMBL/GenBank/DDBJ databases">
        <title>De-novo sequencing of pomegranate (Punica granatum L.) genome.</title>
        <authorList>
            <person name="Akparov Z."/>
            <person name="Amiraslanov A."/>
            <person name="Hajiyeva S."/>
            <person name="Abbasov M."/>
            <person name="Kaur K."/>
            <person name="Hamwieh A."/>
            <person name="Solovyev V."/>
            <person name="Salamov A."/>
            <person name="Braich B."/>
            <person name="Kosarev P."/>
            <person name="Mahmoud A."/>
            <person name="Hajiyev E."/>
            <person name="Babayeva S."/>
            <person name="Izzatullayeva V."/>
            <person name="Mammadov A."/>
            <person name="Mammadov A."/>
            <person name="Sharifova S."/>
            <person name="Ojaghi J."/>
            <person name="Eynullazada K."/>
            <person name="Bayramov B."/>
            <person name="Abdulazimova A."/>
            <person name="Shahmuradov I."/>
        </authorList>
    </citation>
    <scope>NUCLEOTIDE SEQUENCE [LARGE SCALE GENOMIC DNA]</scope>
    <source>
        <strain evidence="4">cv. AG2017</strain>
        <tissue evidence="3">Leaf</tissue>
    </source>
</reference>
<sequence>MEPTKASEPAVVLSLSFMAMLSLSSRGISCSPPLGQIRRSRLALRAWWMASGLTSMTDRVEPTDPGKVELGELPGGDPVLSKGELEVADGCLNEAQRVRSSNSWLGGCRWCNEHKKNEERGDEKEFSGSHSRVEIDHEGAQPSVSLMYKGLIK</sequence>
<feature type="signal peptide" evidence="2">
    <location>
        <begin position="1"/>
        <end position="30"/>
    </location>
</feature>
<comment type="caution">
    <text evidence="3">The sequence shown here is derived from an EMBL/GenBank/DDBJ whole genome shotgun (WGS) entry which is preliminary data.</text>
</comment>